<dbReference type="STRING" id="530564.Psta_4521"/>
<dbReference type="PANTHER" id="PTHR34512">
    <property type="entry name" value="CELL SURFACE PROTEIN"/>
    <property type="match status" value="1"/>
</dbReference>
<evidence type="ECO:0000313" key="3">
    <source>
        <dbReference type="Proteomes" id="UP000001887"/>
    </source>
</evidence>
<dbReference type="eggNOG" id="COG1520">
    <property type="taxonomic scope" value="Bacteria"/>
</dbReference>
<dbReference type="InterPro" id="IPR018391">
    <property type="entry name" value="PQQ_b-propeller_rpt"/>
</dbReference>
<dbReference type="PANTHER" id="PTHR34512:SF30">
    <property type="entry name" value="OUTER MEMBRANE PROTEIN ASSEMBLY FACTOR BAMB"/>
    <property type="match status" value="1"/>
</dbReference>
<dbReference type="HOGENOM" id="CLU_027480_2_1_0"/>
<dbReference type="InterPro" id="IPR002372">
    <property type="entry name" value="PQQ_rpt_dom"/>
</dbReference>
<dbReference type="InterPro" id="IPR015943">
    <property type="entry name" value="WD40/YVTN_repeat-like_dom_sf"/>
</dbReference>
<name>D2R6W0_PIRSD</name>
<reference evidence="2 3" key="1">
    <citation type="journal article" date="2009" name="Stand. Genomic Sci.">
        <title>Complete genome sequence of Pirellula staleyi type strain (ATCC 27377).</title>
        <authorList>
            <person name="Clum A."/>
            <person name="Tindall B.J."/>
            <person name="Sikorski J."/>
            <person name="Ivanova N."/>
            <person name="Mavrommatis K."/>
            <person name="Lucas S."/>
            <person name="Glavina del Rio T."/>
            <person name="Nolan M."/>
            <person name="Chen F."/>
            <person name="Tice H."/>
            <person name="Pitluck S."/>
            <person name="Cheng J.F."/>
            <person name="Chertkov O."/>
            <person name="Brettin T."/>
            <person name="Han C."/>
            <person name="Detter J.C."/>
            <person name="Kuske C."/>
            <person name="Bruce D."/>
            <person name="Goodwin L."/>
            <person name="Ovchinikova G."/>
            <person name="Pati A."/>
            <person name="Mikhailova N."/>
            <person name="Chen A."/>
            <person name="Palaniappan K."/>
            <person name="Land M."/>
            <person name="Hauser L."/>
            <person name="Chang Y.J."/>
            <person name="Jeffries C.D."/>
            <person name="Chain P."/>
            <person name="Rohde M."/>
            <person name="Goker M."/>
            <person name="Bristow J."/>
            <person name="Eisen J.A."/>
            <person name="Markowitz V."/>
            <person name="Hugenholtz P."/>
            <person name="Kyrpides N.C."/>
            <person name="Klenk H.P."/>
            <person name="Lapidus A."/>
        </authorList>
    </citation>
    <scope>NUCLEOTIDE SEQUENCE [LARGE SCALE GENOMIC DNA]</scope>
    <source>
        <strain evidence="3">ATCC 27377 / DSM 6068 / ICPB 4128</strain>
    </source>
</reference>
<dbReference type="EMBL" id="CP001848">
    <property type="protein sequence ID" value="ADB19163.1"/>
    <property type="molecule type" value="Genomic_DNA"/>
</dbReference>
<organism evidence="2 3">
    <name type="scientific">Pirellula staleyi (strain ATCC 27377 / DSM 6068 / ICPB 4128)</name>
    <name type="common">Pirella staleyi</name>
    <dbReference type="NCBI Taxonomy" id="530564"/>
    <lineage>
        <taxon>Bacteria</taxon>
        <taxon>Pseudomonadati</taxon>
        <taxon>Planctomycetota</taxon>
        <taxon>Planctomycetia</taxon>
        <taxon>Pirellulales</taxon>
        <taxon>Pirellulaceae</taxon>
        <taxon>Pirellula</taxon>
    </lineage>
</organism>
<feature type="domain" description="Pyrrolo-quinoline quinone repeat" evidence="1">
    <location>
        <begin position="296"/>
        <end position="386"/>
    </location>
</feature>
<dbReference type="InterPro" id="IPR011047">
    <property type="entry name" value="Quinoprotein_ADH-like_sf"/>
</dbReference>
<keyword evidence="3" id="KW-1185">Reference proteome</keyword>
<sequence>MHALVLALTLLGADADARWPGFLGAGSGTVLPESIPSEWAPNKNIAWQVTTEGHGQSSPVVWGNVVVVSSVDGDMKQTNIVTAVELSSGKVLWVDKSDSSDPVKNSLYVSRAAPTPVADADGVVVYFESGDVRAYDWEGKVRWNRSLSGEFGKFKNKFGLSASPVQSATTVIILVDDEGPSYLISLKKSDGTTHWKVDRTSRVSWSSPALVPVQRQQYVVCSSAGSVDGYEVASGEKAFSYDEVGGNTAATPMPFGEGRFLVAASPGRDGGERVELSKQSNFAMQLELDQGKVTPKILWKTEEATPTFGSPMVYEGYAYWVNRVGVVYCFDVATGEKKYAERIKQSIWATPVGLGDRVYFFGKDGTTTVLAKGPEFKVLSENQLWDPEAIKPDPAKAAAEETPERRAAAANFAGRTQYGVAVTPGRLLIRTGEVLYCVAAENKQP</sequence>
<dbReference type="AlphaFoldDB" id="D2R6W0"/>
<dbReference type="OrthoDB" id="244732at2"/>
<feature type="domain" description="Pyrrolo-quinoline quinone repeat" evidence="1">
    <location>
        <begin position="43"/>
        <end position="151"/>
    </location>
</feature>
<accession>D2R6W0</accession>
<dbReference type="Proteomes" id="UP000001887">
    <property type="component" value="Chromosome"/>
</dbReference>
<evidence type="ECO:0000259" key="1">
    <source>
        <dbReference type="Pfam" id="PF13360"/>
    </source>
</evidence>
<dbReference type="Gene3D" id="2.130.10.10">
    <property type="entry name" value="YVTN repeat-like/Quinoprotein amine dehydrogenase"/>
    <property type="match status" value="2"/>
</dbReference>
<dbReference type="KEGG" id="psl:Psta_4521"/>
<dbReference type="SUPFAM" id="SSF50998">
    <property type="entry name" value="Quinoprotein alcohol dehydrogenase-like"/>
    <property type="match status" value="1"/>
</dbReference>
<proteinExistence type="predicted"/>
<dbReference type="Pfam" id="PF13360">
    <property type="entry name" value="PQQ_2"/>
    <property type="match status" value="2"/>
</dbReference>
<evidence type="ECO:0000313" key="2">
    <source>
        <dbReference type="EMBL" id="ADB19163.1"/>
    </source>
</evidence>
<gene>
    <name evidence="2" type="ordered locus">Psta_4521</name>
</gene>
<protein>
    <submittedName>
        <fullName evidence="2">Pyrrolo-quinoline quinone</fullName>
    </submittedName>
</protein>
<dbReference type="SMART" id="SM00564">
    <property type="entry name" value="PQQ"/>
    <property type="match status" value="3"/>
</dbReference>